<feature type="transmembrane region" description="Helical" evidence="5">
    <location>
        <begin position="44"/>
        <end position="67"/>
    </location>
</feature>
<dbReference type="EMBL" id="FUWZ01000001">
    <property type="protein sequence ID" value="SJZ85279.1"/>
    <property type="molecule type" value="Genomic_DNA"/>
</dbReference>
<sequence>MQSTTKGRKAAYWITTGLLAAGMLSGGIAQLLRTPSTTQGIVHLGYPVYLMTILACWKILGVAVLLLPRLTLVKEWAYAGFFFLMTGATISHLASGDRPGEVTAQLIFVVLIVLSWYLRPANRRLAAVTNLPD</sequence>
<protein>
    <submittedName>
        <fullName evidence="6">DoxX-like family protein</fullName>
    </submittedName>
</protein>
<organism evidence="6 7">
    <name type="scientific">Chitinophaga eiseniae</name>
    <dbReference type="NCBI Taxonomy" id="634771"/>
    <lineage>
        <taxon>Bacteria</taxon>
        <taxon>Pseudomonadati</taxon>
        <taxon>Bacteroidota</taxon>
        <taxon>Chitinophagia</taxon>
        <taxon>Chitinophagales</taxon>
        <taxon>Chitinophagaceae</taxon>
        <taxon>Chitinophaga</taxon>
    </lineage>
</organism>
<comment type="subcellular location">
    <subcellularLocation>
        <location evidence="1">Membrane</location>
        <topology evidence="1">Multi-pass membrane protein</topology>
    </subcellularLocation>
</comment>
<evidence type="ECO:0000256" key="5">
    <source>
        <dbReference type="SAM" id="Phobius"/>
    </source>
</evidence>
<proteinExistence type="predicted"/>
<dbReference type="PIRSF" id="PIRSF030066">
    <property type="entry name" value="UCP030066"/>
    <property type="match status" value="1"/>
</dbReference>
<accession>A0A1T4P1G2</accession>
<dbReference type="InterPro" id="IPR016944">
    <property type="entry name" value="UCP030066"/>
</dbReference>
<evidence type="ECO:0000256" key="1">
    <source>
        <dbReference type="ARBA" id="ARBA00004141"/>
    </source>
</evidence>
<feature type="transmembrane region" description="Helical" evidence="5">
    <location>
        <begin position="102"/>
        <end position="118"/>
    </location>
</feature>
<dbReference type="Proteomes" id="UP000190367">
    <property type="component" value="Unassembled WGS sequence"/>
</dbReference>
<evidence type="ECO:0000313" key="6">
    <source>
        <dbReference type="EMBL" id="SJZ85279.1"/>
    </source>
</evidence>
<evidence type="ECO:0000313" key="7">
    <source>
        <dbReference type="Proteomes" id="UP000190367"/>
    </source>
</evidence>
<dbReference type="RefSeq" id="WP_200816941.1">
    <property type="nucleotide sequence ID" value="NZ_FUWZ01000001.1"/>
</dbReference>
<feature type="transmembrane region" description="Helical" evidence="5">
    <location>
        <begin position="76"/>
        <end position="96"/>
    </location>
</feature>
<keyword evidence="7" id="KW-1185">Reference proteome</keyword>
<dbReference type="AlphaFoldDB" id="A0A1T4P1G2"/>
<dbReference type="InterPro" id="IPR032808">
    <property type="entry name" value="DoxX"/>
</dbReference>
<dbReference type="STRING" id="634771.SAMN04488128_1011857"/>
<evidence type="ECO:0000256" key="3">
    <source>
        <dbReference type="ARBA" id="ARBA00022989"/>
    </source>
</evidence>
<feature type="transmembrane region" description="Helical" evidence="5">
    <location>
        <begin position="12"/>
        <end position="32"/>
    </location>
</feature>
<reference evidence="7" key="1">
    <citation type="submission" date="2017-02" db="EMBL/GenBank/DDBJ databases">
        <authorList>
            <person name="Varghese N."/>
            <person name="Submissions S."/>
        </authorList>
    </citation>
    <scope>NUCLEOTIDE SEQUENCE [LARGE SCALE GENOMIC DNA]</scope>
    <source>
        <strain evidence="7">DSM 22224</strain>
    </source>
</reference>
<dbReference type="Pfam" id="PF13564">
    <property type="entry name" value="DoxX_2"/>
    <property type="match status" value="1"/>
</dbReference>
<name>A0A1T4P1G2_9BACT</name>
<gene>
    <name evidence="6" type="ORF">SAMN04488128_1011857</name>
</gene>
<evidence type="ECO:0000256" key="2">
    <source>
        <dbReference type="ARBA" id="ARBA00022692"/>
    </source>
</evidence>
<keyword evidence="3 5" id="KW-1133">Transmembrane helix</keyword>
<keyword evidence="2 5" id="KW-0812">Transmembrane</keyword>
<dbReference type="GO" id="GO:0016020">
    <property type="term" value="C:membrane"/>
    <property type="evidence" value="ECO:0007669"/>
    <property type="project" value="UniProtKB-SubCell"/>
</dbReference>
<evidence type="ECO:0000256" key="4">
    <source>
        <dbReference type="ARBA" id="ARBA00023136"/>
    </source>
</evidence>
<keyword evidence="4 5" id="KW-0472">Membrane</keyword>